<evidence type="ECO:0000256" key="3">
    <source>
        <dbReference type="ARBA" id="ARBA00022801"/>
    </source>
</evidence>
<organism evidence="9 10">
    <name type="scientific">Clostridium polyendosporum</name>
    <dbReference type="NCBI Taxonomy" id="69208"/>
    <lineage>
        <taxon>Bacteria</taxon>
        <taxon>Bacillati</taxon>
        <taxon>Bacillota</taxon>
        <taxon>Clostridia</taxon>
        <taxon>Eubacteriales</taxon>
        <taxon>Clostridiaceae</taxon>
        <taxon>Clostridium</taxon>
    </lineage>
</organism>
<dbReference type="Pfam" id="PF00082">
    <property type="entry name" value="Peptidase_S8"/>
    <property type="match status" value="1"/>
</dbReference>
<evidence type="ECO:0000256" key="1">
    <source>
        <dbReference type="ARBA" id="ARBA00011073"/>
    </source>
</evidence>
<dbReference type="Proteomes" id="UP000679179">
    <property type="component" value="Unassembled WGS sequence"/>
</dbReference>
<dbReference type="InterPro" id="IPR034204">
    <property type="entry name" value="PfSUB1-like_cat_dom"/>
</dbReference>
<dbReference type="Gene3D" id="3.40.50.200">
    <property type="entry name" value="Peptidase S8/S53 domain"/>
    <property type="match status" value="1"/>
</dbReference>
<keyword evidence="4 6" id="KW-0720">Serine protease</keyword>
<evidence type="ECO:0000256" key="5">
    <source>
        <dbReference type="PIRSR" id="PIRSR615500-1"/>
    </source>
</evidence>
<keyword evidence="3 6" id="KW-0378">Hydrolase</keyword>
<dbReference type="PRINTS" id="PR00723">
    <property type="entry name" value="SUBTILISIN"/>
</dbReference>
<sequence length="435" mass="47545">MSENVKKNTILVGLKEGVDPKSILPVNVTKSFSELGNIKIERLHSIKPVVEKVKTETASVLEANLNDEEIFKSAYDRMSEAEKKLYRTYEINIGDNVDSEALLDKLRKNDDIEYAELDQPLALYTNPNDARFPELYGLKNMQCPEAWDISQGEEIVVAVIDSGVDYNHPDIKANMWKDINGKYGYDFSDDNNDPMDDFSPGGDGHGTHVAGTIAAVGNNEIGVIGVAPKVKIMALKIFPNAFDSVAAKALRYAVDHGAKVLNNSWGPINRRPSNPVVENALDYVYEKGAIAVFAAGNSSDDTKYYSPANYEKTIAVSAVNKNDKRGSFSNYGEVVEVAAPGVNILSLKARSNDYISEGFSGTSMAAPHVSGLVSLILSKKPTLTFEEVKTIVKESADEIETDKYIGSGRVNAYKALNHNLLIGITPSTRELIGVR</sequence>
<protein>
    <recommendedName>
        <fullName evidence="8">Peptidase S8/S53 domain-containing protein</fullName>
    </recommendedName>
</protein>
<dbReference type="SUPFAM" id="SSF52743">
    <property type="entry name" value="Subtilisin-like"/>
    <property type="match status" value="1"/>
</dbReference>
<feature type="active site" description="Charge relay system" evidence="5 6">
    <location>
        <position position="205"/>
    </location>
</feature>
<dbReference type="AlphaFoldDB" id="A0A919RWL5"/>
<dbReference type="PROSITE" id="PS00138">
    <property type="entry name" value="SUBTILASE_SER"/>
    <property type="match status" value="1"/>
</dbReference>
<dbReference type="InterPro" id="IPR050131">
    <property type="entry name" value="Peptidase_S8_subtilisin-like"/>
</dbReference>
<feature type="domain" description="Peptidase S8/S53" evidence="8">
    <location>
        <begin position="152"/>
        <end position="404"/>
    </location>
</feature>
<dbReference type="PANTHER" id="PTHR43806">
    <property type="entry name" value="PEPTIDASE S8"/>
    <property type="match status" value="1"/>
</dbReference>
<evidence type="ECO:0000313" key="9">
    <source>
        <dbReference type="EMBL" id="GIM27654.1"/>
    </source>
</evidence>
<dbReference type="RefSeq" id="WP_212902412.1">
    <property type="nucleotide sequence ID" value="NZ_BOPZ01000002.1"/>
</dbReference>
<dbReference type="PROSITE" id="PS51892">
    <property type="entry name" value="SUBTILASE"/>
    <property type="match status" value="1"/>
</dbReference>
<name>A0A919RWL5_9CLOT</name>
<evidence type="ECO:0000256" key="7">
    <source>
        <dbReference type="RuleBase" id="RU003355"/>
    </source>
</evidence>
<dbReference type="InterPro" id="IPR015500">
    <property type="entry name" value="Peptidase_S8_subtilisin-rel"/>
</dbReference>
<evidence type="ECO:0000256" key="2">
    <source>
        <dbReference type="ARBA" id="ARBA00022670"/>
    </source>
</evidence>
<comment type="caution">
    <text evidence="9">The sequence shown here is derived from an EMBL/GenBank/DDBJ whole genome shotgun (WGS) entry which is preliminary data.</text>
</comment>
<dbReference type="InterPro" id="IPR000209">
    <property type="entry name" value="Peptidase_S8/S53_dom"/>
</dbReference>
<evidence type="ECO:0000313" key="10">
    <source>
        <dbReference type="Proteomes" id="UP000679179"/>
    </source>
</evidence>
<dbReference type="PROSITE" id="PS00136">
    <property type="entry name" value="SUBTILASE_ASP"/>
    <property type="match status" value="1"/>
</dbReference>
<dbReference type="InterPro" id="IPR023828">
    <property type="entry name" value="Peptidase_S8_Ser-AS"/>
</dbReference>
<evidence type="ECO:0000259" key="8">
    <source>
        <dbReference type="Pfam" id="PF00082"/>
    </source>
</evidence>
<dbReference type="InterPro" id="IPR022398">
    <property type="entry name" value="Peptidase_S8_His-AS"/>
</dbReference>
<comment type="similarity">
    <text evidence="1 6 7">Belongs to the peptidase S8 family.</text>
</comment>
<keyword evidence="2 6" id="KW-0645">Protease</keyword>
<reference evidence="9" key="1">
    <citation type="submission" date="2021-03" db="EMBL/GenBank/DDBJ databases">
        <title>Taxonomic study of Clostridium polyendosporum from meadow-gley soil under rice.</title>
        <authorList>
            <person name="Kobayashi H."/>
            <person name="Tanizawa Y."/>
            <person name="Yagura M."/>
        </authorList>
    </citation>
    <scope>NUCLEOTIDE SEQUENCE</scope>
    <source>
        <strain evidence="9">JCM 30710</strain>
    </source>
</reference>
<accession>A0A919RWL5</accession>
<feature type="active site" description="Charge relay system" evidence="5 6">
    <location>
        <position position="363"/>
    </location>
</feature>
<dbReference type="GO" id="GO:0006508">
    <property type="term" value="P:proteolysis"/>
    <property type="evidence" value="ECO:0007669"/>
    <property type="project" value="UniProtKB-KW"/>
</dbReference>
<feature type="active site" description="Charge relay system" evidence="5 6">
    <location>
        <position position="161"/>
    </location>
</feature>
<dbReference type="InterPro" id="IPR036852">
    <property type="entry name" value="Peptidase_S8/S53_dom_sf"/>
</dbReference>
<gene>
    <name evidence="9" type="ORF">CPJCM30710_03200</name>
</gene>
<keyword evidence="10" id="KW-1185">Reference proteome</keyword>
<dbReference type="EMBL" id="BOPZ01000002">
    <property type="protein sequence ID" value="GIM27654.1"/>
    <property type="molecule type" value="Genomic_DNA"/>
</dbReference>
<evidence type="ECO:0000256" key="6">
    <source>
        <dbReference type="PROSITE-ProRule" id="PRU01240"/>
    </source>
</evidence>
<dbReference type="PANTHER" id="PTHR43806:SF11">
    <property type="entry name" value="CEREVISIN-RELATED"/>
    <property type="match status" value="1"/>
</dbReference>
<evidence type="ECO:0000256" key="4">
    <source>
        <dbReference type="ARBA" id="ARBA00022825"/>
    </source>
</evidence>
<dbReference type="InterPro" id="IPR023827">
    <property type="entry name" value="Peptidase_S8_Asp-AS"/>
</dbReference>
<dbReference type="CDD" id="cd07473">
    <property type="entry name" value="Peptidases_S8_Subtilisin_like"/>
    <property type="match status" value="1"/>
</dbReference>
<proteinExistence type="inferred from homology"/>
<dbReference type="GO" id="GO:0004252">
    <property type="term" value="F:serine-type endopeptidase activity"/>
    <property type="evidence" value="ECO:0007669"/>
    <property type="project" value="UniProtKB-UniRule"/>
</dbReference>
<dbReference type="PROSITE" id="PS00137">
    <property type="entry name" value="SUBTILASE_HIS"/>
    <property type="match status" value="1"/>
</dbReference>